<organism evidence="3 4">
    <name type="scientific">Cyanomargarita calcarea GSE-NOS-MK-12-04C</name>
    <dbReference type="NCBI Taxonomy" id="2839659"/>
    <lineage>
        <taxon>Bacteria</taxon>
        <taxon>Bacillati</taxon>
        <taxon>Cyanobacteriota</taxon>
        <taxon>Cyanophyceae</taxon>
        <taxon>Nostocales</taxon>
        <taxon>Cyanomargaritaceae</taxon>
        <taxon>Cyanomargarita</taxon>
    </lineage>
</organism>
<sequence>MLSNKLVTIGLVGFSASILFGNAALGQTVNQEVNGRAIGPDTFVDVSNFTVNPTGKLNQVANCEARNNVPNIDPRCDGHNIAIYGNHNNVPPSPQPPDKDNHHKHTPNLNQNVTNGGSNTTVITPTTANSSSSSSSASASKANATIHDSGNSSNTNSNVSQGGDAKIGDVNNSSSSRVGDQKNQQSVNTGATNVSPSTRVKVDGDQYNNIQFGSQAPGTGGEAFSLQYRSACGTAVNYRQGFALKPKRFGGGGFGFALDISSTDMDTIEDRAGVQGKMDTAFEVAMNVVDNQEAFQERLNAGVISREEAETYALANCAPQNAIVRNVSNEKTVEISREYIDKRRTCTARGCN</sequence>
<evidence type="ECO:0000313" key="4">
    <source>
        <dbReference type="Proteomes" id="UP000729701"/>
    </source>
</evidence>
<feature type="compositionally biased region" description="Polar residues" evidence="1">
    <location>
        <begin position="170"/>
        <end position="198"/>
    </location>
</feature>
<evidence type="ECO:0000256" key="2">
    <source>
        <dbReference type="SAM" id="SignalP"/>
    </source>
</evidence>
<accession>A0A951QPA4</accession>
<keyword evidence="2" id="KW-0732">Signal</keyword>
<evidence type="ECO:0000256" key="1">
    <source>
        <dbReference type="SAM" id="MobiDB-lite"/>
    </source>
</evidence>
<feature type="chain" id="PRO_5036932748" evidence="2">
    <location>
        <begin position="24"/>
        <end position="352"/>
    </location>
</feature>
<protein>
    <submittedName>
        <fullName evidence="3">Uncharacterized protein</fullName>
    </submittedName>
</protein>
<dbReference type="AlphaFoldDB" id="A0A951QPA4"/>
<name>A0A951QPA4_9CYAN</name>
<feature type="compositionally biased region" description="Polar residues" evidence="1">
    <location>
        <begin position="107"/>
        <end position="127"/>
    </location>
</feature>
<feature type="region of interest" description="Disordered" evidence="1">
    <location>
        <begin position="80"/>
        <end position="203"/>
    </location>
</feature>
<reference evidence="3" key="2">
    <citation type="journal article" date="2022" name="Microbiol. Resour. Announc.">
        <title>Metagenome Sequencing to Explore Phylogenomics of Terrestrial Cyanobacteria.</title>
        <authorList>
            <person name="Ward R.D."/>
            <person name="Stajich J.E."/>
            <person name="Johansen J.R."/>
            <person name="Huntemann M."/>
            <person name="Clum A."/>
            <person name="Foster B."/>
            <person name="Foster B."/>
            <person name="Roux S."/>
            <person name="Palaniappan K."/>
            <person name="Varghese N."/>
            <person name="Mukherjee S."/>
            <person name="Reddy T.B.K."/>
            <person name="Daum C."/>
            <person name="Copeland A."/>
            <person name="Chen I.A."/>
            <person name="Ivanova N.N."/>
            <person name="Kyrpides N.C."/>
            <person name="Shapiro N."/>
            <person name="Eloe-Fadrosh E.A."/>
            <person name="Pietrasiak N."/>
        </authorList>
    </citation>
    <scope>NUCLEOTIDE SEQUENCE</scope>
    <source>
        <strain evidence="3">GSE-NOS-MK-12-04C</strain>
    </source>
</reference>
<reference evidence="3" key="1">
    <citation type="submission" date="2021-05" db="EMBL/GenBank/DDBJ databases">
        <authorList>
            <person name="Pietrasiak N."/>
            <person name="Ward R."/>
            <person name="Stajich J.E."/>
            <person name="Kurbessoian T."/>
        </authorList>
    </citation>
    <scope>NUCLEOTIDE SEQUENCE</scope>
    <source>
        <strain evidence="3">GSE-NOS-MK-12-04C</strain>
    </source>
</reference>
<gene>
    <name evidence="3" type="ORF">KME60_12525</name>
</gene>
<dbReference type="Proteomes" id="UP000729701">
    <property type="component" value="Unassembled WGS sequence"/>
</dbReference>
<proteinExistence type="predicted"/>
<feature type="signal peptide" evidence="2">
    <location>
        <begin position="1"/>
        <end position="23"/>
    </location>
</feature>
<dbReference type="EMBL" id="JAHHGZ010000011">
    <property type="protein sequence ID" value="MBW4668215.1"/>
    <property type="molecule type" value="Genomic_DNA"/>
</dbReference>
<comment type="caution">
    <text evidence="3">The sequence shown here is derived from an EMBL/GenBank/DDBJ whole genome shotgun (WGS) entry which is preliminary data.</text>
</comment>
<evidence type="ECO:0000313" key="3">
    <source>
        <dbReference type="EMBL" id="MBW4668215.1"/>
    </source>
</evidence>
<feature type="compositionally biased region" description="Low complexity" evidence="1">
    <location>
        <begin position="128"/>
        <end position="163"/>
    </location>
</feature>